<sequence>MTKQRALSVGERIMYVGKHQSVNCLFTVSIRGELSRPILSAALEKLQKKHPLLRSIVCEQDTKPYFMLKNEIEPIPIIEHKRKDDAYWQIISKMQWQSFFDVVSGPLARLIWVKGDEISEIILVCPHCIADGTSMTTLLRELLLLIDDPQHHLEGQPFIEKLSSPIALSGWKKLNLSLKGYVGKGLANILLPSKVNQKKLLKPELSYMIHHRLEAGETKKILRLCKSQGASLYTVVGVSLLKTYFNLFPEKFKGKLICPIDIRKFLTDIEEDQLFAFAPIIELNLDKRNLDAIWPSAKKMKEEINRGIKKINIAEILEMSEGFQKIVPKLINHLLTKDGTHDFTFSNMGSLAIQETFNTFEVQSIYSPSVSFPWRNPNTIVISSYKGILDLTFMSNEAIMAEKEANVFIKTTFETLRSIIHQDLLEN</sequence>
<dbReference type="RefSeq" id="WP_093318854.1">
    <property type="nucleotide sequence ID" value="NZ_FOAF01000001.1"/>
</dbReference>
<dbReference type="PANTHER" id="PTHR28037">
    <property type="entry name" value="ALCOHOL O-ACETYLTRANSFERASE 1-RELATED"/>
    <property type="match status" value="1"/>
</dbReference>
<dbReference type="STRING" id="407022.SAMN05661044_00876"/>
<organism evidence="2 3">
    <name type="scientific">Olivibacter domesticus</name>
    <name type="common">Pseudosphingobacterium domesticum</name>
    <dbReference type="NCBI Taxonomy" id="407022"/>
    <lineage>
        <taxon>Bacteria</taxon>
        <taxon>Pseudomonadati</taxon>
        <taxon>Bacteroidota</taxon>
        <taxon>Sphingobacteriia</taxon>
        <taxon>Sphingobacteriales</taxon>
        <taxon>Sphingobacteriaceae</taxon>
        <taxon>Olivibacter</taxon>
    </lineage>
</organism>
<dbReference type="Proteomes" id="UP000199421">
    <property type="component" value="Unassembled WGS sequence"/>
</dbReference>
<proteinExistence type="predicted"/>
<dbReference type="Gene3D" id="3.30.559.30">
    <property type="entry name" value="Nonribosomal peptide synthetase, condensation domain"/>
    <property type="match status" value="1"/>
</dbReference>
<name>A0A1H7IZJ9_OLID1</name>
<dbReference type="PANTHER" id="PTHR28037:SF1">
    <property type="entry name" value="ALCOHOL O-ACETYLTRANSFERASE 1-RELATED"/>
    <property type="match status" value="1"/>
</dbReference>
<dbReference type="InterPro" id="IPR001242">
    <property type="entry name" value="Condensation_dom"/>
</dbReference>
<dbReference type="GO" id="GO:0003824">
    <property type="term" value="F:catalytic activity"/>
    <property type="evidence" value="ECO:0007669"/>
    <property type="project" value="InterPro"/>
</dbReference>
<accession>A0A1H7IZJ9</accession>
<protein>
    <submittedName>
        <fullName evidence="2">Uncharacterized protein, contains a NRPS condensation (Elongation) domain</fullName>
    </submittedName>
</protein>
<evidence type="ECO:0000313" key="3">
    <source>
        <dbReference type="Proteomes" id="UP000199421"/>
    </source>
</evidence>
<dbReference type="OrthoDB" id="5562587at2"/>
<dbReference type="AlphaFoldDB" id="A0A1H7IZJ9"/>
<gene>
    <name evidence="2" type="ORF">SAMN05661044_00876</name>
</gene>
<dbReference type="Gene3D" id="3.30.559.10">
    <property type="entry name" value="Chloramphenicol acetyltransferase-like domain"/>
    <property type="match status" value="1"/>
</dbReference>
<evidence type="ECO:0000259" key="1">
    <source>
        <dbReference type="Pfam" id="PF00668"/>
    </source>
</evidence>
<keyword evidence="3" id="KW-1185">Reference proteome</keyword>
<dbReference type="InterPro" id="IPR023213">
    <property type="entry name" value="CAT-like_dom_sf"/>
</dbReference>
<evidence type="ECO:0000313" key="2">
    <source>
        <dbReference type="EMBL" id="SEK67818.1"/>
    </source>
</evidence>
<dbReference type="Pfam" id="PF00668">
    <property type="entry name" value="Condensation"/>
    <property type="match status" value="1"/>
</dbReference>
<reference evidence="3" key="1">
    <citation type="submission" date="2016-10" db="EMBL/GenBank/DDBJ databases">
        <authorList>
            <person name="Varghese N."/>
            <person name="Submissions S."/>
        </authorList>
    </citation>
    <scope>NUCLEOTIDE SEQUENCE [LARGE SCALE GENOMIC DNA]</scope>
    <source>
        <strain evidence="3">DSM 18733</strain>
    </source>
</reference>
<dbReference type="SUPFAM" id="SSF52777">
    <property type="entry name" value="CoA-dependent acyltransferases"/>
    <property type="match status" value="1"/>
</dbReference>
<dbReference type="EMBL" id="FOAF01000001">
    <property type="protein sequence ID" value="SEK67818.1"/>
    <property type="molecule type" value="Genomic_DNA"/>
</dbReference>
<dbReference type="InterPro" id="IPR052058">
    <property type="entry name" value="Alcohol_O-acetyltransferase"/>
</dbReference>
<feature type="domain" description="Condensation" evidence="1">
    <location>
        <begin position="19"/>
        <end position="235"/>
    </location>
</feature>